<name>A0A0J0XBX1_9TREE</name>
<organism evidence="2 3">
    <name type="scientific">Cutaneotrichosporon oleaginosum</name>
    <dbReference type="NCBI Taxonomy" id="879819"/>
    <lineage>
        <taxon>Eukaryota</taxon>
        <taxon>Fungi</taxon>
        <taxon>Dikarya</taxon>
        <taxon>Basidiomycota</taxon>
        <taxon>Agaricomycotina</taxon>
        <taxon>Tremellomycetes</taxon>
        <taxon>Trichosporonales</taxon>
        <taxon>Trichosporonaceae</taxon>
        <taxon>Cutaneotrichosporon</taxon>
    </lineage>
</organism>
<dbReference type="OrthoDB" id="2113294at2759"/>
<sequence>MRAVYKILPLLGALYLVHWRWRARDACAGWDPGSDADAPGCLRAQQYREFQAFWASNSSLDDINFHALAGAERCVPGITHCPPRPLVIIDYRYWNRAARDRAGPGEVMWGWTVNDAVRAAGFTPIFYEGTDEHGGVAARRAWGPQEPRTYLEVLGSARALLGIGKPEISPTPYEALYRGVPVVLAYIKPDPEGWEVFYDKAVQHGPVMALGEPDGNDLVDKLRRAMETPFGS</sequence>
<dbReference type="Proteomes" id="UP000053611">
    <property type="component" value="Unassembled WGS sequence"/>
</dbReference>
<keyword evidence="1" id="KW-0732">Signal</keyword>
<reference evidence="2 3" key="1">
    <citation type="submission" date="2015-03" db="EMBL/GenBank/DDBJ databases">
        <title>Genomics and transcriptomics of the oil-accumulating basidiomycete yeast T. oleaginosus allow insights into substrate utilization and the diverse evolutionary trajectories of mating systems in fungi.</title>
        <authorList>
            <consortium name="DOE Joint Genome Institute"/>
            <person name="Kourist R."/>
            <person name="Kracht O."/>
            <person name="Bracharz F."/>
            <person name="Lipzen A."/>
            <person name="Nolan M."/>
            <person name="Ohm R."/>
            <person name="Grigoriev I."/>
            <person name="Sun S."/>
            <person name="Heitman J."/>
            <person name="Bruck T."/>
            <person name="Nowrousian M."/>
        </authorList>
    </citation>
    <scope>NUCLEOTIDE SEQUENCE [LARGE SCALE GENOMIC DNA]</scope>
    <source>
        <strain evidence="2 3">IBC0246</strain>
    </source>
</reference>
<evidence type="ECO:0000313" key="2">
    <source>
        <dbReference type="EMBL" id="KLT38568.1"/>
    </source>
</evidence>
<dbReference type="AlphaFoldDB" id="A0A0J0XBX1"/>
<evidence type="ECO:0000313" key="3">
    <source>
        <dbReference type="Proteomes" id="UP000053611"/>
    </source>
</evidence>
<protein>
    <recommendedName>
        <fullName evidence="4">Exostosin GT47 domain-containing protein</fullName>
    </recommendedName>
</protein>
<gene>
    <name evidence="2" type="ORF">CC85DRAFT_314338</name>
</gene>
<dbReference type="GeneID" id="28986721"/>
<evidence type="ECO:0000256" key="1">
    <source>
        <dbReference type="SAM" id="SignalP"/>
    </source>
</evidence>
<dbReference type="STRING" id="879819.A0A0J0XBX1"/>
<accession>A0A0J0XBX1</accession>
<feature type="chain" id="PRO_5005245238" description="Exostosin GT47 domain-containing protein" evidence="1">
    <location>
        <begin position="20"/>
        <end position="232"/>
    </location>
</feature>
<keyword evidence="3" id="KW-1185">Reference proteome</keyword>
<feature type="non-terminal residue" evidence="2">
    <location>
        <position position="232"/>
    </location>
</feature>
<dbReference type="EMBL" id="KQ087296">
    <property type="protein sequence ID" value="KLT38568.1"/>
    <property type="molecule type" value="Genomic_DNA"/>
</dbReference>
<evidence type="ECO:0008006" key="4">
    <source>
        <dbReference type="Google" id="ProtNLM"/>
    </source>
</evidence>
<proteinExistence type="predicted"/>
<feature type="signal peptide" evidence="1">
    <location>
        <begin position="1"/>
        <end position="19"/>
    </location>
</feature>